<comment type="cofactor">
    <cofactor evidence="1">
        <name>pyridoxal 5'-phosphate</name>
        <dbReference type="ChEBI" id="CHEBI:597326"/>
    </cofactor>
</comment>
<protein>
    <submittedName>
        <fullName evidence="8">Aminotransferase class I/II-fold pyridoxal phosphate-dependent enzyme</fullName>
    </submittedName>
</protein>
<dbReference type="GO" id="GO:0008483">
    <property type="term" value="F:transaminase activity"/>
    <property type="evidence" value="ECO:0007669"/>
    <property type="project" value="UniProtKB-KW"/>
</dbReference>
<dbReference type="InterPro" id="IPR015421">
    <property type="entry name" value="PyrdxlP-dep_Trfase_major"/>
</dbReference>
<comment type="similarity">
    <text evidence="2">Belongs to the Orn/Lys/Arg decarboxylase class-I family.</text>
</comment>
<accession>A0A9D2SKM1</accession>
<dbReference type="PANTHER" id="PTHR43277">
    <property type="entry name" value="ARGININE DECARBOXYLASE"/>
    <property type="match status" value="1"/>
</dbReference>
<reference evidence="8" key="1">
    <citation type="journal article" date="2021" name="PeerJ">
        <title>Extensive microbial diversity within the chicken gut microbiome revealed by metagenomics and culture.</title>
        <authorList>
            <person name="Gilroy R."/>
            <person name="Ravi A."/>
            <person name="Getino M."/>
            <person name="Pursley I."/>
            <person name="Horton D.L."/>
            <person name="Alikhan N.F."/>
            <person name="Baker D."/>
            <person name="Gharbi K."/>
            <person name="Hall N."/>
            <person name="Watson M."/>
            <person name="Adriaenssens E.M."/>
            <person name="Foster-Nyarko E."/>
            <person name="Jarju S."/>
            <person name="Secka A."/>
            <person name="Antonio M."/>
            <person name="Oren A."/>
            <person name="Chaudhuri R.R."/>
            <person name="La Ragione R."/>
            <person name="Hildebrand F."/>
            <person name="Pallen M.J."/>
        </authorList>
    </citation>
    <scope>NUCLEOTIDE SEQUENCE</scope>
    <source>
        <strain evidence="8">ChiSxjej6B18-287</strain>
    </source>
</reference>
<dbReference type="Pfam" id="PF03711">
    <property type="entry name" value="OKR_DC_1_C"/>
    <property type="match status" value="1"/>
</dbReference>
<keyword evidence="3" id="KW-0210">Decarboxylase</keyword>
<dbReference type="AlphaFoldDB" id="A0A9D2SKM1"/>
<keyword evidence="5" id="KW-0456">Lyase</keyword>
<feature type="non-terminal residue" evidence="8">
    <location>
        <position position="463"/>
    </location>
</feature>
<evidence type="ECO:0000259" key="7">
    <source>
        <dbReference type="Pfam" id="PF03711"/>
    </source>
</evidence>
<dbReference type="Gene3D" id="3.90.105.10">
    <property type="entry name" value="Molybdopterin biosynthesis moea protein, domain 2"/>
    <property type="match status" value="1"/>
</dbReference>
<keyword evidence="4" id="KW-0663">Pyridoxal phosphate</keyword>
<keyword evidence="8" id="KW-0808">Transferase</keyword>
<evidence type="ECO:0000256" key="1">
    <source>
        <dbReference type="ARBA" id="ARBA00001933"/>
    </source>
</evidence>
<evidence type="ECO:0000256" key="2">
    <source>
        <dbReference type="ARBA" id="ARBA00010671"/>
    </source>
</evidence>
<reference evidence="8" key="2">
    <citation type="submission" date="2021-04" db="EMBL/GenBank/DDBJ databases">
        <authorList>
            <person name="Gilroy R."/>
        </authorList>
    </citation>
    <scope>NUCLEOTIDE SEQUENCE</scope>
    <source>
        <strain evidence="8">ChiSxjej6B18-287</strain>
    </source>
</reference>
<proteinExistence type="inferred from homology"/>
<dbReference type="EMBL" id="DWWV01000159">
    <property type="protein sequence ID" value="HJC11502.1"/>
    <property type="molecule type" value="Genomic_DNA"/>
</dbReference>
<evidence type="ECO:0000259" key="6">
    <source>
        <dbReference type="Pfam" id="PF01276"/>
    </source>
</evidence>
<evidence type="ECO:0000256" key="4">
    <source>
        <dbReference type="ARBA" id="ARBA00022898"/>
    </source>
</evidence>
<dbReference type="PANTHER" id="PTHR43277:SF3">
    <property type="entry name" value="DECARBOXYLASE, PUTATIVE-RELATED"/>
    <property type="match status" value="1"/>
</dbReference>
<dbReference type="InterPro" id="IPR000310">
    <property type="entry name" value="Orn/Lys/Arg_deCO2ase_major_dom"/>
</dbReference>
<evidence type="ECO:0000256" key="3">
    <source>
        <dbReference type="ARBA" id="ARBA00022793"/>
    </source>
</evidence>
<name>A0A9D2SKM1_9FIRM</name>
<dbReference type="InterPro" id="IPR008286">
    <property type="entry name" value="Prn/Lys/Arg_de-COase_C"/>
</dbReference>
<feature type="domain" description="Orn/Lys/Arg decarboxylases family 1 pyridoxal-P attachment site" evidence="6">
    <location>
        <begin position="5"/>
        <end position="293"/>
    </location>
</feature>
<keyword evidence="8" id="KW-0032">Aminotransferase</keyword>
<evidence type="ECO:0000313" key="9">
    <source>
        <dbReference type="Proteomes" id="UP000823893"/>
    </source>
</evidence>
<evidence type="ECO:0000313" key="8">
    <source>
        <dbReference type="EMBL" id="HJC11502.1"/>
    </source>
</evidence>
<dbReference type="GO" id="GO:0016831">
    <property type="term" value="F:carboxy-lyase activity"/>
    <property type="evidence" value="ECO:0007669"/>
    <property type="project" value="UniProtKB-KW"/>
</dbReference>
<comment type="caution">
    <text evidence="8">The sequence shown here is derived from an EMBL/GenBank/DDBJ whole genome shotgun (WGS) entry which is preliminary data.</text>
</comment>
<organism evidence="8 9">
    <name type="scientific">Candidatus Blautia merdigallinarum</name>
    <dbReference type="NCBI Taxonomy" id="2838495"/>
    <lineage>
        <taxon>Bacteria</taxon>
        <taxon>Bacillati</taxon>
        <taxon>Bacillota</taxon>
        <taxon>Clostridia</taxon>
        <taxon>Lachnospirales</taxon>
        <taxon>Lachnospiraceae</taxon>
        <taxon>Blautia</taxon>
    </lineage>
</organism>
<gene>
    <name evidence="8" type="ORF">H9935_12000</name>
</gene>
<dbReference type="SUPFAM" id="SSF53383">
    <property type="entry name" value="PLP-dependent transferases"/>
    <property type="match status" value="1"/>
</dbReference>
<dbReference type="Pfam" id="PF01276">
    <property type="entry name" value="OKR_DC_1"/>
    <property type="match status" value="1"/>
</dbReference>
<dbReference type="InterPro" id="IPR015424">
    <property type="entry name" value="PyrdxlP-dep_Trfase"/>
</dbReference>
<dbReference type="InterPro" id="IPR052357">
    <property type="entry name" value="Orn_Lys_Arg_decarboxylase-I"/>
</dbReference>
<dbReference type="Proteomes" id="UP000823893">
    <property type="component" value="Unassembled WGS sequence"/>
</dbReference>
<sequence>MTAIIYDKLKQLREKGHYPFHMPGHKRNCQDEFSEAVSFAMDITEITGYDDLHHPEGMIRQSMDDMKEFYGTVETYFLINGSTAGNLAAIASVCRHGDKILIARNCHRSVYHGVELLGLDPVYVYPEISEDGMCKGIRKEQIEAVIEQEKAVKAAVIVSPTYEGMVSDVQGISQVLHKQGIPLIVDEAHGAHFSYYDKFPESAVSAGADLVIQSLHKTLPSLTQTGLLHLCTDKISKKWVQSRLSVFQTSSPSYLLMASIDYCVHKCMDAEESFQQYERLMNSSYEDLNQLEHLRRVKTDDFGKVVISTRNASVNGMELFQCLRDQYNLELEMAEIYYVIAMTSVCDTEEGILRLTHALLEIDRKLGEAEEINPVSGVIRLPKIFTPAEAAGKQKRMTDLNQASGAVSGDYIYLYPPGIPLIVPGEKVTESVILFCFPAASAGVKILGSLMTPDTGFISSARS</sequence>
<dbReference type="Gene3D" id="3.40.640.10">
    <property type="entry name" value="Type I PLP-dependent aspartate aminotransferase-like (Major domain)"/>
    <property type="match status" value="1"/>
</dbReference>
<evidence type="ECO:0000256" key="5">
    <source>
        <dbReference type="ARBA" id="ARBA00023239"/>
    </source>
</evidence>
<feature type="domain" description="Orn/Lys/Arg decarboxylase C-terminal" evidence="7">
    <location>
        <begin position="393"/>
        <end position="430"/>
    </location>
</feature>